<accession>B6JXX2</accession>
<dbReference type="eggNOG" id="ENOG502S7WX">
    <property type="taxonomic scope" value="Eukaryota"/>
</dbReference>
<sequence length="334" mass="38087">MTTSLIETERSLVTKVAKGLLKCLDTRDAHEFTRCHIQNSVNIHYSKLQHLWFQLPAKQVPLVVVEDGIHGIDENEQGTCGSQLKDRGWLVEKSIIANESLWNWCRENGFLEEGTSKQVLFSPSPHLAAVIDKIETAFAPKKTARVLDIGCGSGRDLAWLCFRSKFQWMVSALDAEKRAINRFTDFFEQLNLESRVEDACVAKVDQNGLWTLYTREGKRVTDQEGLTTASFLSSNFRFNESEKFDLILQIRFLNRALLKDTAEMLNKNGFLFLCTFTDDGKTVYEYPKTQDHRLQKGEIKKLVAKLDGLELVCDDIGYIEDGRPVEVVLIQKTN</sequence>
<proteinExistence type="predicted"/>
<dbReference type="OMA" id="WFQLPAK"/>
<evidence type="ECO:0000313" key="3">
    <source>
        <dbReference type="Proteomes" id="UP000001744"/>
    </source>
</evidence>
<keyword evidence="3" id="KW-1185">Reference proteome</keyword>
<evidence type="ECO:0000259" key="1">
    <source>
        <dbReference type="PROSITE" id="PS50206"/>
    </source>
</evidence>
<dbReference type="InterPro" id="IPR029063">
    <property type="entry name" value="SAM-dependent_MTases_sf"/>
</dbReference>
<dbReference type="VEuPathDB" id="FungiDB:SJAG_01434"/>
<evidence type="ECO:0000313" key="2">
    <source>
        <dbReference type="EMBL" id="EEB06390.1"/>
    </source>
</evidence>
<dbReference type="InterPro" id="IPR036873">
    <property type="entry name" value="Rhodanese-like_dom_sf"/>
</dbReference>
<feature type="domain" description="Rhodanese" evidence="1">
    <location>
        <begin position="24"/>
        <end position="48"/>
    </location>
</feature>
<dbReference type="Gene3D" id="3.40.50.150">
    <property type="entry name" value="Vaccinia Virus protein VP39"/>
    <property type="match status" value="1"/>
</dbReference>
<protein>
    <recommendedName>
        <fullName evidence="1">Rhodanese domain-containing protein</fullName>
    </recommendedName>
</protein>
<dbReference type="InterPro" id="IPR001763">
    <property type="entry name" value="Rhodanese-like_dom"/>
</dbReference>
<dbReference type="Gene3D" id="3.40.250.10">
    <property type="entry name" value="Rhodanese-like domain"/>
    <property type="match status" value="1"/>
</dbReference>
<dbReference type="Pfam" id="PF13489">
    <property type="entry name" value="Methyltransf_23"/>
    <property type="match status" value="1"/>
</dbReference>
<dbReference type="SUPFAM" id="SSF52821">
    <property type="entry name" value="Rhodanese/Cell cycle control phosphatase"/>
    <property type="match status" value="1"/>
</dbReference>
<dbReference type="CDD" id="cd00158">
    <property type="entry name" value="RHOD"/>
    <property type="match status" value="1"/>
</dbReference>
<dbReference type="EMBL" id="KE651168">
    <property type="protein sequence ID" value="EEB06390.1"/>
    <property type="molecule type" value="Genomic_DNA"/>
</dbReference>
<dbReference type="SUPFAM" id="SSF53335">
    <property type="entry name" value="S-adenosyl-L-methionine-dependent methyltransferases"/>
    <property type="match status" value="1"/>
</dbReference>
<reference evidence="2 3" key="1">
    <citation type="journal article" date="2011" name="Science">
        <title>Comparative functional genomics of the fission yeasts.</title>
        <authorList>
            <person name="Rhind N."/>
            <person name="Chen Z."/>
            <person name="Yassour M."/>
            <person name="Thompson D.A."/>
            <person name="Haas B.J."/>
            <person name="Habib N."/>
            <person name="Wapinski I."/>
            <person name="Roy S."/>
            <person name="Lin M.F."/>
            <person name="Heiman D.I."/>
            <person name="Young S.K."/>
            <person name="Furuya K."/>
            <person name="Guo Y."/>
            <person name="Pidoux A."/>
            <person name="Chen H.M."/>
            <person name="Robbertse B."/>
            <person name="Goldberg J.M."/>
            <person name="Aoki K."/>
            <person name="Bayne E.H."/>
            <person name="Berlin A.M."/>
            <person name="Desjardins C.A."/>
            <person name="Dobbs E."/>
            <person name="Dukaj L."/>
            <person name="Fan L."/>
            <person name="FitzGerald M.G."/>
            <person name="French C."/>
            <person name="Gujja S."/>
            <person name="Hansen K."/>
            <person name="Keifenheim D."/>
            <person name="Levin J.Z."/>
            <person name="Mosher R.A."/>
            <person name="Mueller C.A."/>
            <person name="Pfiffner J."/>
            <person name="Priest M."/>
            <person name="Russ C."/>
            <person name="Smialowska A."/>
            <person name="Swoboda P."/>
            <person name="Sykes S.M."/>
            <person name="Vaughn M."/>
            <person name="Vengrova S."/>
            <person name="Yoder R."/>
            <person name="Zeng Q."/>
            <person name="Allshire R."/>
            <person name="Baulcombe D."/>
            <person name="Birren B.W."/>
            <person name="Brown W."/>
            <person name="Ekwall K."/>
            <person name="Kellis M."/>
            <person name="Leatherwood J."/>
            <person name="Levin H."/>
            <person name="Margalit H."/>
            <person name="Martienssen R."/>
            <person name="Nieduszynski C.A."/>
            <person name="Spatafora J.W."/>
            <person name="Friedman N."/>
            <person name="Dalgaard J.Z."/>
            <person name="Baumann P."/>
            <person name="Niki H."/>
            <person name="Regev A."/>
            <person name="Nusbaum C."/>
        </authorList>
    </citation>
    <scope>NUCLEOTIDE SEQUENCE [LARGE SCALE GENOMIC DNA]</scope>
    <source>
        <strain evidence="3">yFS275 / FY16936</strain>
    </source>
</reference>
<dbReference type="JaponicusDB" id="SJAG_01434"/>
<dbReference type="Proteomes" id="UP000001744">
    <property type="component" value="Unassembled WGS sequence"/>
</dbReference>
<gene>
    <name evidence="2" type="ORF">SJAG_01434</name>
</gene>
<dbReference type="RefSeq" id="XP_002172683.1">
    <property type="nucleotide sequence ID" value="XM_002172647.2"/>
</dbReference>
<dbReference type="HOGENOM" id="CLU_659217_0_0_1"/>
<dbReference type="AlphaFoldDB" id="B6JXX2"/>
<dbReference type="PROSITE" id="PS50206">
    <property type="entry name" value="RHODANESE_3"/>
    <property type="match status" value="1"/>
</dbReference>
<organism evidence="2 3">
    <name type="scientific">Schizosaccharomyces japonicus (strain yFS275 / FY16936)</name>
    <name type="common">Fission yeast</name>
    <dbReference type="NCBI Taxonomy" id="402676"/>
    <lineage>
        <taxon>Eukaryota</taxon>
        <taxon>Fungi</taxon>
        <taxon>Dikarya</taxon>
        <taxon>Ascomycota</taxon>
        <taxon>Taphrinomycotina</taxon>
        <taxon>Schizosaccharomycetes</taxon>
        <taxon>Schizosaccharomycetales</taxon>
        <taxon>Schizosaccharomycetaceae</taxon>
        <taxon>Schizosaccharomyces</taxon>
    </lineage>
</organism>
<name>B6JXX2_SCHJY</name>
<dbReference type="GeneID" id="7051389"/>